<reference evidence="2 3" key="1">
    <citation type="submission" date="2019-03" db="EMBL/GenBank/DDBJ databases">
        <title>Genomic Encyclopedia of Type Strains, Phase III (KMG-III): the genomes of soil and plant-associated and newly described type strains.</title>
        <authorList>
            <person name="Whitman W."/>
        </authorList>
    </citation>
    <scope>NUCLEOTIDE SEQUENCE [LARGE SCALE GENOMIC DNA]</scope>
    <source>
        <strain evidence="2 3">CECT 8446</strain>
    </source>
</reference>
<dbReference type="SUPFAM" id="SSF82199">
    <property type="entry name" value="SET domain"/>
    <property type="match status" value="1"/>
</dbReference>
<feature type="domain" description="SET" evidence="1">
    <location>
        <begin position="58"/>
        <end position="174"/>
    </location>
</feature>
<accession>A0A4R6T8N1</accession>
<protein>
    <submittedName>
        <fullName evidence="2">SET domain-containing protein</fullName>
    </submittedName>
</protein>
<dbReference type="EMBL" id="SNYF01000005">
    <property type="protein sequence ID" value="TDQ19390.1"/>
    <property type="molecule type" value="Genomic_DNA"/>
</dbReference>
<dbReference type="RefSeq" id="WP_133553651.1">
    <property type="nucleotide sequence ID" value="NZ_SNYF01000005.1"/>
</dbReference>
<dbReference type="SMART" id="SM00317">
    <property type="entry name" value="SET"/>
    <property type="match status" value="1"/>
</dbReference>
<evidence type="ECO:0000313" key="3">
    <source>
        <dbReference type="Proteomes" id="UP000294535"/>
    </source>
</evidence>
<dbReference type="OrthoDB" id="947125at2"/>
<dbReference type="InterPro" id="IPR046341">
    <property type="entry name" value="SET_dom_sf"/>
</dbReference>
<dbReference type="Gene3D" id="2.170.270.10">
    <property type="entry name" value="SET domain"/>
    <property type="match status" value="1"/>
</dbReference>
<evidence type="ECO:0000259" key="1">
    <source>
        <dbReference type="PROSITE" id="PS50280"/>
    </source>
</evidence>
<evidence type="ECO:0000313" key="2">
    <source>
        <dbReference type="EMBL" id="TDQ19390.1"/>
    </source>
</evidence>
<dbReference type="InterPro" id="IPR001214">
    <property type="entry name" value="SET_dom"/>
</dbReference>
<dbReference type="Proteomes" id="UP000294535">
    <property type="component" value="Unassembled WGS sequence"/>
</dbReference>
<gene>
    <name evidence="2" type="ORF">DFQ04_1211</name>
</gene>
<proteinExistence type="predicted"/>
<keyword evidence="3" id="KW-1185">Reference proteome</keyword>
<name>A0A4R6T8N1_9BACT</name>
<dbReference type="AlphaFoldDB" id="A0A4R6T8N1"/>
<dbReference type="Pfam" id="PF00856">
    <property type="entry name" value="SET"/>
    <property type="match status" value="1"/>
</dbReference>
<dbReference type="PROSITE" id="PS50280">
    <property type="entry name" value="SET"/>
    <property type="match status" value="1"/>
</dbReference>
<comment type="caution">
    <text evidence="2">The sequence shown here is derived from an EMBL/GenBank/DDBJ whole genome shotgun (WGS) entry which is preliminary data.</text>
</comment>
<organism evidence="2 3">
    <name type="scientific">Algoriphagus boseongensis</name>
    <dbReference type="NCBI Taxonomy" id="1442587"/>
    <lineage>
        <taxon>Bacteria</taxon>
        <taxon>Pseudomonadati</taxon>
        <taxon>Bacteroidota</taxon>
        <taxon>Cytophagia</taxon>
        <taxon>Cytophagales</taxon>
        <taxon>Cyclobacteriaceae</taxon>
        <taxon>Algoriphagus</taxon>
    </lineage>
</organism>
<sequence length="191" mass="22204">MNDELLKRLQELKAEFPELGDKRIDFEGETPFEIIKEEKRLCNKKGEKNLEVIMGPSHKIQVRSSSIHGYGVFAKETILSGELIEEAKGIRLSNRSAYQYDKNLNDYIFRHSDCKCEECSTHGSLQFVGMGYSSLYNHSEESNATYKIDYEHDVIRITAKKDINEGEEILIDYGKNYWLMRKIWAGFMMNV</sequence>